<comment type="caution">
    <text evidence="1">The sequence shown here is derived from an EMBL/GenBank/DDBJ whole genome shotgun (WGS) entry which is preliminary data.</text>
</comment>
<dbReference type="HOGENOM" id="CLU_1479723_0_0_11"/>
<dbReference type="OrthoDB" id="5182441at2"/>
<proteinExistence type="predicted"/>
<dbReference type="EMBL" id="JFBT01000001">
    <property type="protein sequence ID" value="EXG80491.1"/>
    <property type="molecule type" value="Genomic_DNA"/>
</dbReference>
<accession>A0A011AEM8</accession>
<dbReference type="RefSeq" id="WP_035849403.1">
    <property type="nucleotide sequence ID" value="NZ_KK073874.1"/>
</dbReference>
<gene>
    <name evidence="1" type="ORF">CryarDRAFT_1567</name>
</gene>
<evidence type="ECO:0000313" key="1">
    <source>
        <dbReference type="EMBL" id="EXG80491.1"/>
    </source>
</evidence>
<dbReference type="AlphaFoldDB" id="A0A011AEM8"/>
<sequence length="182" mass="20528">MTNKTEPGWSDQVVAHVRRFWDGRLRAIDPARIHPDLSAVTRRYLSDVGLPDFAPRWGFECIADRTDQILTRDGRDYVVVGGIRGTSLLYGIDVRTDQVFCVNSQDPMDEPELMNTTVALWVLSAGAVDREIISQIGVVEPDSAEAGAVVERVRQFLTAMDPVAMRYERGRTWHGYLNSFED</sequence>
<dbReference type="Pfam" id="PF14435">
    <property type="entry name" value="SUKH-4"/>
    <property type="match status" value="1"/>
</dbReference>
<dbReference type="Proteomes" id="UP000021053">
    <property type="component" value="Unassembled WGS sequence"/>
</dbReference>
<keyword evidence="2" id="KW-1185">Reference proteome</keyword>
<reference evidence="1 2" key="1">
    <citation type="submission" date="2013-07" db="EMBL/GenBank/DDBJ databases">
        <authorList>
            <consortium name="DOE Joint Genome Institute"/>
            <person name="Eisen J."/>
            <person name="Huntemann M."/>
            <person name="Han J."/>
            <person name="Chen A."/>
            <person name="Kyrpides N."/>
            <person name="Mavromatis K."/>
            <person name="Markowitz V."/>
            <person name="Palaniappan K."/>
            <person name="Ivanova N."/>
            <person name="Schaumberg A."/>
            <person name="Pati A."/>
            <person name="Liolios K."/>
            <person name="Nordberg H.P."/>
            <person name="Cantor M.N."/>
            <person name="Hua S.X."/>
            <person name="Woyke T."/>
        </authorList>
    </citation>
    <scope>NUCLEOTIDE SEQUENCE [LARGE SCALE GENOMIC DNA]</scope>
    <source>
        <strain evidence="1 2">DSM 44712</strain>
    </source>
</reference>
<evidence type="ECO:0000313" key="2">
    <source>
        <dbReference type="Proteomes" id="UP000021053"/>
    </source>
</evidence>
<protein>
    <recommendedName>
        <fullName evidence="3">SUKH-4 immunity protein</fullName>
    </recommendedName>
</protein>
<organism evidence="1 2">
    <name type="scientific">Cryptosporangium arvum DSM 44712</name>
    <dbReference type="NCBI Taxonomy" id="927661"/>
    <lineage>
        <taxon>Bacteria</taxon>
        <taxon>Bacillati</taxon>
        <taxon>Actinomycetota</taxon>
        <taxon>Actinomycetes</taxon>
        <taxon>Cryptosporangiales</taxon>
        <taxon>Cryptosporangiaceae</taxon>
        <taxon>Cryptosporangium</taxon>
    </lineage>
</organism>
<name>A0A011AEM8_9ACTN</name>
<dbReference type="InterPro" id="IPR025851">
    <property type="entry name" value="SUKH-4"/>
</dbReference>
<evidence type="ECO:0008006" key="3">
    <source>
        <dbReference type="Google" id="ProtNLM"/>
    </source>
</evidence>